<gene>
    <name evidence="2" type="ORF">FMUND_5978</name>
</gene>
<protein>
    <submittedName>
        <fullName evidence="2">Uncharacterized protein</fullName>
    </submittedName>
</protein>
<reference evidence="2 3" key="1">
    <citation type="submission" date="2020-05" db="EMBL/GenBank/DDBJ databases">
        <title>Identification and distribution of gene clusters putatively required for synthesis of sphingolipid metabolism inhibitors in phylogenetically diverse species of the filamentous fungus Fusarium.</title>
        <authorList>
            <person name="Kim H.-S."/>
            <person name="Busman M."/>
            <person name="Brown D.W."/>
            <person name="Divon H."/>
            <person name="Uhlig S."/>
            <person name="Proctor R.H."/>
        </authorList>
    </citation>
    <scope>NUCLEOTIDE SEQUENCE [LARGE SCALE GENOMIC DNA]</scope>
    <source>
        <strain evidence="2 3">NRRL 66235</strain>
    </source>
</reference>
<keyword evidence="1" id="KW-0732">Signal</keyword>
<feature type="signal peptide" evidence="1">
    <location>
        <begin position="1"/>
        <end position="18"/>
    </location>
</feature>
<dbReference type="SUPFAM" id="SSF159245">
    <property type="entry name" value="AttH-like"/>
    <property type="match status" value="1"/>
</dbReference>
<evidence type="ECO:0000313" key="3">
    <source>
        <dbReference type="Proteomes" id="UP000544331"/>
    </source>
</evidence>
<dbReference type="OrthoDB" id="5295747at2759"/>
<dbReference type="InterPro" id="IPR053112">
    <property type="entry name" value="Fungal_Dehydratase/Hydratase"/>
</dbReference>
<dbReference type="InterPro" id="IPR023374">
    <property type="entry name" value="AttH-like_dom_sf"/>
</dbReference>
<dbReference type="EMBL" id="JAAOAN010000191">
    <property type="protein sequence ID" value="KAF5717160.1"/>
    <property type="molecule type" value="Genomic_DNA"/>
</dbReference>
<dbReference type="AlphaFoldDB" id="A0A8H5YTT2"/>
<sequence>MRTSLFLLTVSPVTVLSGVTPPVRPLLPPDNANLTLDGAIDLYPLNFNISDSQHKGWTQIDGSVWINAFIHGSNGHDYYIASHLMSYASDIEGSKPVYRASVLDLTDPTIFYKYDRIAPENTTFWTRDGDFRANFEDYGMETIDKNPLHGLHTYSAAENVEFDFDFFFTSPILLNAALGSYQVGGGFGWEWSVPRGCTEGSFKVNGEKVDIVPEKSFACSLNSRDSVVPINLTASTTNVWVSPDTGLEYPQEWIIQWEDTELLVSSPRPDQVIEADDDTGFPSQFSGYVNVVATKAGHNAMTVPTDLALPNFDAVFIQNNQESDSQDPIQALQGVPYAIRKVISIAKIKIHIIVEPVDPSNASSNYRFKLTSSVMGLGIIGAAPLRAVGFQTDNTDVRVMDGVEQEKDEPMIGKTKSRIWMSTLEELMKEPNSIGDVAEFLKQGWEGYDEKTSKVVRISIKSAGAGSAEAWQNEQAWGVQKGRWTARVAFRKGSVSETARILYDYVA</sequence>
<dbReference type="PANTHER" id="PTHR40617">
    <property type="entry name" value="TERPENE CYCLASE ASQC"/>
    <property type="match status" value="1"/>
</dbReference>
<comment type="caution">
    <text evidence="2">The sequence shown here is derived from an EMBL/GenBank/DDBJ whole genome shotgun (WGS) entry which is preliminary data.</text>
</comment>
<feature type="chain" id="PRO_5034347151" evidence="1">
    <location>
        <begin position="19"/>
        <end position="507"/>
    </location>
</feature>
<name>A0A8H5YTT2_9HYPO</name>
<evidence type="ECO:0000256" key="1">
    <source>
        <dbReference type="SAM" id="SignalP"/>
    </source>
</evidence>
<keyword evidence="3" id="KW-1185">Reference proteome</keyword>
<evidence type="ECO:0000313" key="2">
    <source>
        <dbReference type="EMBL" id="KAF5717160.1"/>
    </source>
</evidence>
<dbReference type="Proteomes" id="UP000544331">
    <property type="component" value="Unassembled WGS sequence"/>
</dbReference>
<dbReference type="Gene3D" id="2.40.370.10">
    <property type="entry name" value="AttH-like domain"/>
    <property type="match status" value="1"/>
</dbReference>
<organism evidence="2 3">
    <name type="scientific">Fusarium mundagurra</name>
    <dbReference type="NCBI Taxonomy" id="1567541"/>
    <lineage>
        <taxon>Eukaryota</taxon>
        <taxon>Fungi</taxon>
        <taxon>Dikarya</taxon>
        <taxon>Ascomycota</taxon>
        <taxon>Pezizomycotina</taxon>
        <taxon>Sordariomycetes</taxon>
        <taxon>Hypocreomycetidae</taxon>
        <taxon>Hypocreales</taxon>
        <taxon>Nectriaceae</taxon>
        <taxon>Fusarium</taxon>
        <taxon>Fusarium fujikuroi species complex</taxon>
    </lineage>
</organism>
<accession>A0A8H5YTT2</accession>
<proteinExistence type="predicted"/>
<dbReference type="PANTHER" id="PTHR40617:SF1">
    <property type="entry name" value="ATTH DOMAIN-CONTAINING PROTEIN-RELATED"/>
    <property type="match status" value="1"/>
</dbReference>